<name>D8JWR6_HYPDA</name>
<dbReference type="KEGG" id="hdn:Hden_3230"/>
<dbReference type="EMBL" id="CP002083">
    <property type="protein sequence ID" value="ADJ25024.1"/>
    <property type="molecule type" value="Genomic_DNA"/>
</dbReference>
<reference evidence="3" key="1">
    <citation type="journal article" date="2011" name="J. Bacteriol.">
        <title>Genome sequences of eight morphologically diverse alphaproteobacteria.</title>
        <authorList>
            <consortium name="US DOE Joint Genome Institute"/>
            <person name="Brown P.J."/>
            <person name="Kysela D.T."/>
            <person name="Buechlein A."/>
            <person name="Hemmerich C."/>
            <person name="Brun Y.V."/>
        </authorList>
    </citation>
    <scope>NUCLEOTIDE SEQUENCE [LARGE SCALE GENOMIC DNA]</scope>
    <source>
        <strain evidence="3">ATCC 51888 / DSM 1869 / NCIB 11706 / TK 0415</strain>
    </source>
</reference>
<dbReference type="Pfam" id="PF13640">
    <property type="entry name" value="2OG-FeII_Oxy_3"/>
    <property type="match status" value="1"/>
</dbReference>
<organism evidence="2 3">
    <name type="scientific">Hyphomicrobium denitrificans (strain ATCC 51888 / DSM 1869 / NCIMB 11706 / TK 0415)</name>
    <dbReference type="NCBI Taxonomy" id="582899"/>
    <lineage>
        <taxon>Bacteria</taxon>
        <taxon>Pseudomonadati</taxon>
        <taxon>Pseudomonadota</taxon>
        <taxon>Alphaproteobacteria</taxon>
        <taxon>Hyphomicrobiales</taxon>
        <taxon>Hyphomicrobiaceae</taxon>
        <taxon>Hyphomicrobium</taxon>
    </lineage>
</organism>
<dbReference type="Proteomes" id="UP000002033">
    <property type="component" value="Chromosome"/>
</dbReference>
<evidence type="ECO:0000313" key="3">
    <source>
        <dbReference type="Proteomes" id="UP000002033"/>
    </source>
</evidence>
<dbReference type="OrthoDB" id="8578235at2"/>
<dbReference type="HOGENOM" id="CLU_085337_0_0_5"/>
<keyword evidence="3" id="KW-1185">Reference proteome</keyword>
<dbReference type="Gene3D" id="2.60.120.620">
    <property type="entry name" value="q2cbj1_9rhob like domain"/>
    <property type="match status" value="1"/>
</dbReference>
<dbReference type="InterPro" id="IPR044862">
    <property type="entry name" value="Pro_4_hyd_alph_FE2OG_OXY"/>
</dbReference>
<accession>D8JWR6</accession>
<proteinExistence type="predicted"/>
<dbReference type="STRING" id="582899.Hden_3230"/>
<evidence type="ECO:0000259" key="1">
    <source>
        <dbReference type="Pfam" id="PF13640"/>
    </source>
</evidence>
<feature type="domain" description="Prolyl 4-hydroxylase alpha subunit Fe(2+) 2OG dioxygenase" evidence="1">
    <location>
        <begin position="110"/>
        <end position="189"/>
    </location>
</feature>
<evidence type="ECO:0000313" key="2">
    <source>
        <dbReference type="EMBL" id="ADJ25024.1"/>
    </source>
</evidence>
<sequence length="214" mass="24244">MSQEFACIDIESLKSARTGHDPYNFLIGENFIRPQAIKPLKADYPDLREPGFFTEADVGSGAHGEFAKLLQDLKSPEVSEIVSEKLDIDLVDKPKMITIRRVSQAKDGRIHTDGEAKIATMLTYLNDKWDGTAAGCLRVLRNGKDFEDYVEQISPLTGTVFAFRRSDCSWHGHTPFVGERRVVQMTWLRSEEDVARKERRGSLSHSLKKIFHFG</sequence>
<gene>
    <name evidence="2" type="ordered locus">Hden_3230</name>
</gene>
<dbReference type="RefSeq" id="WP_013217183.1">
    <property type="nucleotide sequence ID" value="NC_014313.1"/>
</dbReference>
<dbReference type="AlphaFoldDB" id="D8JWR6"/>
<dbReference type="eggNOG" id="COG3751">
    <property type="taxonomic scope" value="Bacteria"/>
</dbReference>
<protein>
    <recommendedName>
        <fullName evidence="1">Prolyl 4-hydroxylase alpha subunit Fe(2+) 2OG dioxygenase domain-containing protein</fullName>
    </recommendedName>
</protein>